<dbReference type="AlphaFoldDB" id="A0A8W7PPF9"/>
<name>A0A8W7PPF9_ANOCL</name>
<organism evidence="1">
    <name type="scientific">Anopheles coluzzii</name>
    <name type="common">African malaria mosquito</name>
    <dbReference type="NCBI Taxonomy" id="1518534"/>
    <lineage>
        <taxon>Eukaryota</taxon>
        <taxon>Metazoa</taxon>
        <taxon>Ecdysozoa</taxon>
        <taxon>Arthropoda</taxon>
        <taxon>Hexapoda</taxon>
        <taxon>Insecta</taxon>
        <taxon>Pterygota</taxon>
        <taxon>Neoptera</taxon>
        <taxon>Endopterygota</taxon>
        <taxon>Diptera</taxon>
        <taxon>Nematocera</taxon>
        <taxon>Culicoidea</taxon>
        <taxon>Culicidae</taxon>
        <taxon>Anophelinae</taxon>
        <taxon>Anopheles</taxon>
    </lineage>
</organism>
<sequence>MEGVMGELNSGISGTTATCPCPATTRWPVVPLRVVRIVLLDEQRFARIRFFVVDRILVVVEHRFGGGWHYFVLLRLIAAVQQPLHDQLLLPSLRQHQILVVEIFQIGLGRRQGRRRRGV</sequence>
<protein>
    <submittedName>
        <fullName evidence="1">Uncharacterized protein</fullName>
    </submittedName>
</protein>
<proteinExistence type="predicted"/>
<dbReference type="EnsemblMetazoa" id="ACOM034917-RA">
    <property type="protein sequence ID" value="ACOM034917-PA.1"/>
    <property type="gene ID" value="ACOM034917"/>
</dbReference>
<accession>A0A8W7PPF9</accession>
<reference evidence="1" key="1">
    <citation type="submission" date="2022-08" db="UniProtKB">
        <authorList>
            <consortium name="EnsemblMetazoa"/>
        </authorList>
    </citation>
    <scope>IDENTIFICATION</scope>
</reference>
<dbReference type="Proteomes" id="UP000075882">
    <property type="component" value="Unassembled WGS sequence"/>
</dbReference>
<evidence type="ECO:0000313" key="1">
    <source>
        <dbReference type="EnsemblMetazoa" id="ACOM034917-PA.1"/>
    </source>
</evidence>